<accession>A0A9D2SI02</accession>
<evidence type="ECO:0000313" key="1">
    <source>
        <dbReference type="EMBL" id="HJC06112.1"/>
    </source>
</evidence>
<dbReference type="AlphaFoldDB" id="A0A9D2SI02"/>
<reference evidence="1" key="2">
    <citation type="submission" date="2021-04" db="EMBL/GenBank/DDBJ databases">
        <authorList>
            <person name="Gilroy R."/>
        </authorList>
    </citation>
    <scope>NUCLEOTIDE SEQUENCE</scope>
    <source>
        <strain evidence="1">CHK180-15479</strain>
    </source>
</reference>
<organism evidence="1 2">
    <name type="scientific">Candidatus Enterocloster excrementipullorum</name>
    <dbReference type="NCBI Taxonomy" id="2838559"/>
    <lineage>
        <taxon>Bacteria</taxon>
        <taxon>Bacillati</taxon>
        <taxon>Bacillota</taxon>
        <taxon>Clostridia</taxon>
        <taxon>Lachnospirales</taxon>
        <taxon>Lachnospiraceae</taxon>
        <taxon>Enterocloster</taxon>
    </lineage>
</organism>
<proteinExistence type="predicted"/>
<dbReference type="EMBL" id="DWWT01000034">
    <property type="protein sequence ID" value="HJC06112.1"/>
    <property type="molecule type" value="Genomic_DNA"/>
</dbReference>
<protein>
    <submittedName>
        <fullName evidence="1">DUF3783 domain-containing protein</fullName>
    </submittedName>
</protein>
<gene>
    <name evidence="1" type="ORF">H9704_08145</name>
</gene>
<evidence type="ECO:0000313" key="2">
    <source>
        <dbReference type="Proteomes" id="UP000823910"/>
    </source>
</evidence>
<dbReference type="InterPro" id="IPR016621">
    <property type="entry name" value="UCP014543"/>
</dbReference>
<comment type="caution">
    <text evidence="1">The sequence shown here is derived from an EMBL/GenBank/DDBJ whole genome shotgun (WGS) entry which is preliminary data.</text>
</comment>
<dbReference type="Pfam" id="PF12646">
    <property type="entry name" value="DUF3783"/>
    <property type="match status" value="1"/>
</dbReference>
<reference evidence="1" key="1">
    <citation type="journal article" date="2021" name="PeerJ">
        <title>Extensive microbial diversity within the chicken gut microbiome revealed by metagenomics and culture.</title>
        <authorList>
            <person name="Gilroy R."/>
            <person name="Ravi A."/>
            <person name="Getino M."/>
            <person name="Pursley I."/>
            <person name="Horton D.L."/>
            <person name="Alikhan N.F."/>
            <person name="Baker D."/>
            <person name="Gharbi K."/>
            <person name="Hall N."/>
            <person name="Watson M."/>
            <person name="Adriaenssens E.M."/>
            <person name="Foster-Nyarko E."/>
            <person name="Jarju S."/>
            <person name="Secka A."/>
            <person name="Antonio M."/>
            <person name="Oren A."/>
            <person name="Chaudhuri R.R."/>
            <person name="La Ragione R."/>
            <person name="Hildebrand F."/>
            <person name="Pallen M.J."/>
        </authorList>
    </citation>
    <scope>NUCLEOTIDE SEQUENCE</scope>
    <source>
        <strain evidence="1">CHK180-15479</strain>
    </source>
</reference>
<dbReference type="Proteomes" id="UP000823910">
    <property type="component" value="Unassembled WGS sequence"/>
</dbReference>
<name>A0A9D2SI02_9FIRM</name>
<sequence>MQARGEMILYYNPENGAPARQTALMKSVFVRMGVRIRNVRPEEVNETVGYLAGLKGFEKREADDSAGQKTGSEEALPKISEQVLVLKGFSGGRLDQLLASLRRAGVPKIDLKAVLTEHNSGWTFYHLYEEIREEHASMTGEQGT</sequence>